<gene>
    <name evidence="14" type="ORF">CYMTET_40092</name>
</gene>
<name>A0AAE0C8U9_9CHLO</name>
<dbReference type="InterPro" id="IPR027417">
    <property type="entry name" value="P-loop_NTPase"/>
</dbReference>
<keyword evidence="3" id="KW-0813">Transport</keyword>
<dbReference type="PROSITE" id="PS00211">
    <property type="entry name" value="ABC_TRANSPORTER_1"/>
    <property type="match status" value="2"/>
</dbReference>
<feature type="region of interest" description="Disordered" evidence="10">
    <location>
        <begin position="700"/>
        <end position="742"/>
    </location>
</feature>
<dbReference type="Proteomes" id="UP001190700">
    <property type="component" value="Unassembled WGS sequence"/>
</dbReference>
<evidence type="ECO:0000313" key="14">
    <source>
        <dbReference type="EMBL" id="KAK3250532.1"/>
    </source>
</evidence>
<evidence type="ECO:0000256" key="2">
    <source>
        <dbReference type="ARBA" id="ARBA00009726"/>
    </source>
</evidence>
<dbReference type="FunFam" id="1.20.1560.10:FF:000010">
    <property type="entry name" value="Multidrug resistance-associated ABC transporter"/>
    <property type="match status" value="1"/>
</dbReference>
<dbReference type="EMBL" id="LGRX02026649">
    <property type="protein sequence ID" value="KAK3250532.1"/>
    <property type="molecule type" value="Genomic_DNA"/>
</dbReference>
<feature type="domain" description="ABC transporter" evidence="12">
    <location>
        <begin position="1089"/>
        <end position="1321"/>
    </location>
</feature>
<feature type="transmembrane region" description="Helical" evidence="11">
    <location>
        <begin position="811"/>
        <end position="830"/>
    </location>
</feature>
<feature type="domain" description="ABC transmembrane type-1" evidence="13">
    <location>
        <begin position="127"/>
        <end position="381"/>
    </location>
</feature>
<comment type="similarity">
    <text evidence="2">Belongs to the ABC transporter superfamily. ABCC family. Conjugate transporter (TC 3.A.1.208) subfamily.</text>
</comment>
<dbReference type="InterPro" id="IPR044726">
    <property type="entry name" value="ABCC_6TM_D2"/>
</dbReference>
<dbReference type="GO" id="GO:0016887">
    <property type="term" value="F:ATP hydrolysis activity"/>
    <property type="evidence" value="ECO:0007669"/>
    <property type="project" value="InterPro"/>
</dbReference>
<dbReference type="GO" id="GO:0140359">
    <property type="term" value="F:ABC-type transporter activity"/>
    <property type="evidence" value="ECO:0007669"/>
    <property type="project" value="InterPro"/>
</dbReference>
<dbReference type="InterPro" id="IPR017871">
    <property type="entry name" value="ABC_transporter-like_CS"/>
</dbReference>
<evidence type="ECO:0000256" key="9">
    <source>
        <dbReference type="ARBA" id="ARBA00023136"/>
    </source>
</evidence>
<organism evidence="14 15">
    <name type="scientific">Cymbomonas tetramitiformis</name>
    <dbReference type="NCBI Taxonomy" id="36881"/>
    <lineage>
        <taxon>Eukaryota</taxon>
        <taxon>Viridiplantae</taxon>
        <taxon>Chlorophyta</taxon>
        <taxon>Pyramimonadophyceae</taxon>
        <taxon>Pyramimonadales</taxon>
        <taxon>Pyramimonadaceae</taxon>
        <taxon>Cymbomonas</taxon>
    </lineage>
</organism>
<feature type="transmembrane region" description="Helical" evidence="11">
    <location>
        <begin position="893"/>
        <end position="922"/>
    </location>
</feature>
<evidence type="ECO:0000256" key="10">
    <source>
        <dbReference type="SAM" id="MobiDB-lite"/>
    </source>
</evidence>
<dbReference type="InterPro" id="IPR044746">
    <property type="entry name" value="ABCC_6TM_D1"/>
</dbReference>
<dbReference type="SUPFAM" id="SSF52540">
    <property type="entry name" value="P-loop containing nucleoside triphosphate hydrolases"/>
    <property type="match status" value="2"/>
</dbReference>
<evidence type="ECO:0000256" key="5">
    <source>
        <dbReference type="ARBA" id="ARBA00022737"/>
    </source>
</evidence>
<feature type="region of interest" description="Disordered" evidence="10">
    <location>
        <begin position="1"/>
        <end position="27"/>
    </location>
</feature>
<evidence type="ECO:0000259" key="12">
    <source>
        <dbReference type="PROSITE" id="PS50893"/>
    </source>
</evidence>
<dbReference type="InterPro" id="IPR036640">
    <property type="entry name" value="ABC1_TM_sf"/>
</dbReference>
<sequence>MSGASAAVPPPGSHDQPARPIGGSASPAMTNRDEAGLLSRLFWIWLNPLINAGNDHTLTEADFPPLGELDSVESVTADLARGWAKELARVKASRVGEREEFSFFRVLTNTFGYEYAMAGLWKPVWLIVVLIQIYVLKTIIIQLEKDNPDLWLMAVLVTTLGAAVIVQSVSQHQLFILCQRIGVRVKSAVSGLVLCKVLQLQAHQLATSNSGQLVNLITNDTEKMVLACTYFHFSWHGVVEMLAVSAAACVEIGPSALGGLAVVLFMNPIAMFVAKKVGSIRQACIVHTDERVRTTGEVLNAIRVIKYNGWVTAFMDRLNQLRRNEEQGLKKAAWFKASNNCLKDTATGLAVTATFSIFVATGGTLQPEVAFPVIGLFNVLMRVMAIGPMGLQASSEAMTGVRRIEKFLLIPVKGSKEQALEGPFDITLHSLSRAKFEVEPGAETPAVVLKGLFTWPQPAAAGAPDPSKAPSQEKQAPAPVQASPAEPATKEAGLQLQADLTMMPGELLGITGPVGCGKSSFLMALLGEMGSGPFERYEVHGGQAGFVPQQPWIMNDTLRNNILFGLAFDSEWYQQVLDACDLQRDLQDMTGGDLTEIGERGLTLSGGQQARVSLARAVYSRASVLLLDDPLAAVDAPTGRRLMERCIGDSGLLKGTTRLLVTHHLHWLPRCHRVLILKHGAAEFLGPPSDYPPIHSLESEADLEEEQEAKEEETQHEGAKKEEALSTESVQVELGKTPAPQPSTKLVVEEKSTVGSLSSHTLFMYFKACGGVLTCTVVAFTYVAVQVVNMAGSVWIALWTDNRLDRPQGHYAVGYALLIALLALCVYGRVTLFTYRCIQGSSTLHQWMTRRILRAPVAFFDANPAGRVLNRFSKDQGLVDEQLPLAAGFMFDLLMIVVALMCLICAIIPYFLIAIPILLLIFRHWNRRYVAVSRELKRIDGVTRSPIYSIFSTTLQGVTSVRAYQSETRLRKSFNDAVNRNNNATLLYLNAGRWLGVRLDFIAAVAIVVAAGLVFLLRDVLPPGLAGVVLVYSLQMTGLFQYGVRQAAEVETLLTSVERMVEYTEVDVEASLNTPDGLVPQNWPQHGAIDFKDVVMAYRPDLPPVLTGLTFSVLAKEKMGILGRTGSGKSSLVSMLFRLVENSACSGSILVDNVDIARVGLDHLRSRLSIIPQDPTIFAGTIRHNLDPFGLFSSSDIMDVLERTRLKERVPSLDSEVADSGDNFSVGERQLLCLARALLRHTRVLVMDEATASVDSATDALIQRTISHAFADCTVLSIAHRIGTVLHCDRVLLLSAGTVGELDSPAALMETEGSLFRHMVEQAGVGFQKQVKVKLSASRENLAASEKEE</sequence>
<dbReference type="InterPro" id="IPR003593">
    <property type="entry name" value="AAA+_ATPase"/>
</dbReference>
<dbReference type="FunFam" id="3.40.50.300:FF:000163">
    <property type="entry name" value="Multidrug resistance-associated protein member 4"/>
    <property type="match status" value="1"/>
</dbReference>
<evidence type="ECO:0000256" key="8">
    <source>
        <dbReference type="ARBA" id="ARBA00022989"/>
    </source>
</evidence>
<feature type="transmembrane region" description="Helical" evidence="11">
    <location>
        <begin position="777"/>
        <end position="799"/>
    </location>
</feature>
<comment type="caution">
    <text evidence="14">The sequence shown here is derived from an EMBL/GenBank/DDBJ whole genome shotgun (WGS) entry which is preliminary data.</text>
</comment>
<comment type="subcellular location">
    <subcellularLocation>
        <location evidence="1">Membrane</location>
        <topology evidence="1">Multi-pass membrane protein</topology>
    </subcellularLocation>
</comment>
<accession>A0AAE0C8U9</accession>
<dbReference type="SUPFAM" id="SSF90123">
    <property type="entry name" value="ABC transporter transmembrane region"/>
    <property type="match status" value="2"/>
</dbReference>
<dbReference type="Pfam" id="PF00664">
    <property type="entry name" value="ABC_membrane"/>
    <property type="match status" value="2"/>
</dbReference>
<evidence type="ECO:0000256" key="1">
    <source>
        <dbReference type="ARBA" id="ARBA00004141"/>
    </source>
</evidence>
<evidence type="ECO:0000256" key="3">
    <source>
        <dbReference type="ARBA" id="ARBA00022448"/>
    </source>
</evidence>
<dbReference type="Gene3D" id="1.20.1560.10">
    <property type="entry name" value="ABC transporter type 1, transmembrane domain"/>
    <property type="match status" value="2"/>
</dbReference>
<keyword evidence="9 11" id="KW-0472">Membrane</keyword>
<keyword evidence="6" id="KW-0547">Nucleotide-binding</keyword>
<dbReference type="PROSITE" id="PS50929">
    <property type="entry name" value="ABC_TM1F"/>
    <property type="match status" value="2"/>
</dbReference>
<dbReference type="CDD" id="cd03244">
    <property type="entry name" value="ABCC_MRP_domain2"/>
    <property type="match status" value="1"/>
</dbReference>
<dbReference type="Pfam" id="PF00005">
    <property type="entry name" value="ABC_tran"/>
    <property type="match status" value="2"/>
</dbReference>
<dbReference type="PANTHER" id="PTHR24223:SF401">
    <property type="entry name" value="ATP-BINDING CASSETTE TRANSPORTER SUBFAMILY C"/>
    <property type="match status" value="1"/>
</dbReference>
<dbReference type="Gene3D" id="3.40.50.300">
    <property type="entry name" value="P-loop containing nucleotide triphosphate hydrolases"/>
    <property type="match status" value="2"/>
</dbReference>
<keyword evidence="5" id="KW-0677">Repeat</keyword>
<dbReference type="PANTHER" id="PTHR24223">
    <property type="entry name" value="ATP-BINDING CASSETTE SUB-FAMILY C"/>
    <property type="match status" value="1"/>
</dbReference>
<evidence type="ECO:0000256" key="7">
    <source>
        <dbReference type="ARBA" id="ARBA00022840"/>
    </source>
</evidence>
<feature type="compositionally biased region" description="Basic and acidic residues" evidence="10">
    <location>
        <begin position="712"/>
        <end position="724"/>
    </location>
</feature>
<dbReference type="CDD" id="cd03250">
    <property type="entry name" value="ABCC_MRP_domain1"/>
    <property type="match status" value="1"/>
</dbReference>
<keyword evidence="7" id="KW-0067">ATP-binding</keyword>
<feature type="transmembrane region" description="Helical" evidence="11">
    <location>
        <begin position="124"/>
        <end position="143"/>
    </location>
</feature>
<proteinExistence type="inferred from homology"/>
<feature type="transmembrane region" description="Helical" evidence="11">
    <location>
        <begin position="999"/>
        <end position="1018"/>
    </location>
</feature>
<keyword evidence="4 11" id="KW-0812">Transmembrane</keyword>
<protein>
    <submittedName>
        <fullName evidence="14">Uncharacterized protein</fullName>
    </submittedName>
</protein>
<dbReference type="FunFam" id="3.40.50.300:FF:000973">
    <property type="entry name" value="Multidrug resistance-associated protein 4"/>
    <property type="match status" value="1"/>
</dbReference>
<dbReference type="CDD" id="cd18579">
    <property type="entry name" value="ABC_6TM_ABCC_D1"/>
    <property type="match status" value="1"/>
</dbReference>
<dbReference type="GO" id="GO:0016020">
    <property type="term" value="C:membrane"/>
    <property type="evidence" value="ECO:0007669"/>
    <property type="project" value="UniProtKB-SubCell"/>
</dbReference>
<reference evidence="14 15" key="1">
    <citation type="journal article" date="2015" name="Genome Biol. Evol.">
        <title>Comparative Genomics of a Bacterivorous Green Alga Reveals Evolutionary Causalities and Consequences of Phago-Mixotrophic Mode of Nutrition.</title>
        <authorList>
            <person name="Burns J.A."/>
            <person name="Paasch A."/>
            <person name="Narechania A."/>
            <person name="Kim E."/>
        </authorList>
    </citation>
    <scope>NUCLEOTIDE SEQUENCE [LARGE SCALE GENOMIC DNA]</scope>
    <source>
        <strain evidence="14 15">PLY_AMNH</strain>
    </source>
</reference>
<dbReference type="InterPro" id="IPR003439">
    <property type="entry name" value="ABC_transporter-like_ATP-bd"/>
</dbReference>
<feature type="compositionally biased region" description="Acidic residues" evidence="10">
    <location>
        <begin position="700"/>
        <end position="711"/>
    </location>
</feature>
<evidence type="ECO:0000313" key="15">
    <source>
        <dbReference type="Proteomes" id="UP001190700"/>
    </source>
</evidence>
<feature type="transmembrane region" description="Helical" evidence="11">
    <location>
        <begin position="150"/>
        <end position="170"/>
    </location>
</feature>
<evidence type="ECO:0000259" key="13">
    <source>
        <dbReference type="PROSITE" id="PS50929"/>
    </source>
</evidence>
<keyword evidence="8 11" id="KW-1133">Transmembrane helix</keyword>
<feature type="domain" description="ABC transporter" evidence="12">
    <location>
        <begin position="480"/>
        <end position="704"/>
    </location>
</feature>
<dbReference type="SMART" id="SM00382">
    <property type="entry name" value="AAA"/>
    <property type="match status" value="2"/>
</dbReference>
<evidence type="ECO:0000256" key="4">
    <source>
        <dbReference type="ARBA" id="ARBA00022692"/>
    </source>
</evidence>
<dbReference type="PROSITE" id="PS50893">
    <property type="entry name" value="ABC_TRANSPORTER_2"/>
    <property type="match status" value="2"/>
</dbReference>
<dbReference type="InterPro" id="IPR011527">
    <property type="entry name" value="ABC1_TM_dom"/>
</dbReference>
<keyword evidence="15" id="KW-1185">Reference proteome</keyword>
<feature type="region of interest" description="Disordered" evidence="10">
    <location>
        <begin position="459"/>
        <end position="490"/>
    </location>
</feature>
<feature type="domain" description="ABC transmembrane type-1" evidence="13">
    <location>
        <begin position="777"/>
        <end position="1052"/>
    </location>
</feature>
<dbReference type="CDD" id="cd18580">
    <property type="entry name" value="ABC_6TM_ABCC_D2"/>
    <property type="match status" value="1"/>
</dbReference>
<dbReference type="InterPro" id="IPR050173">
    <property type="entry name" value="ABC_transporter_C-like"/>
</dbReference>
<evidence type="ECO:0000256" key="6">
    <source>
        <dbReference type="ARBA" id="ARBA00022741"/>
    </source>
</evidence>
<dbReference type="GO" id="GO:0005524">
    <property type="term" value="F:ATP binding"/>
    <property type="evidence" value="ECO:0007669"/>
    <property type="project" value="UniProtKB-KW"/>
</dbReference>
<evidence type="ECO:0000256" key="11">
    <source>
        <dbReference type="SAM" id="Phobius"/>
    </source>
</evidence>